<dbReference type="SUPFAM" id="SSF53335">
    <property type="entry name" value="S-adenosyl-L-methionine-dependent methyltransferases"/>
    <property type="match status" value="1"/>
</dbReference>
<evidence type="ECO:0000313" key="2">
    <source>
        <dbReference type="EMBL" id="GAG85357.1"/>
    </source>
</evidence>
<dbReference type="CDD" id="cd02440">
    <property type="entry name" value="AdoMet_MTases"/>
    <property type="match status" value="1"/>
</dbReference>
<organism evidence="2">
    <name type="scientific">marine sediment metagenome</name>
    <dbReference type="NCBI Taxonomy" id="412755"/>
    <lineage>
        <taxon>unclassified sequences</taxon>
        <taxon>metagenomes</taxon>
        <taxon>ecological metagenomes</taxon>
    </lineage>
</organism>
<feature type="non-terminal residue" evidence="2">
    <location>
        <position position="1"/>
    </location>
</feature>
<sequence length="78" mass="9078">GQFKKDKVIAIDHNKRELEEAPEGGLKIIMDAGELKFLNNTFDTVTSFFTFMYIPKSEHQKIFKEIYRVLKKDGNLVL</sequence>
<dbReference type="InterPro" id="IPR013216">
    <property type="entry name" value="Methyltransf_11"/>
</dbReference>
<dbReference type="GO" id="GO:0008757">
    <property type="term" value="F:S-adenosylmethionine-dependent methyltransferase activity"/>
    <property type="evidence" value="ECO:0007669"/>
    <property type="project" value="InterPro"/>
</dbReference>
<evidence type="ECO:0000259" key="1">
    <source>
        <dbReference type="Pfam" id="PF08241"/>
    </source>
</evidence>
<reference evidence="2" key="1">
    <citation type="journal article" date="2014" name="Front. Microbiol.">
        <title>High frequency of phylogenetically diverse reductive dehalogenase-homologous genes in deep subseafloor sedimentary metagenomes.</title>
        <authorList>
            <person name="Kawai M."/>
            <person name="Futagami T."/>
            <person name="Toyoda A."/>
            <person name="Takaki Y."/>
            <person name="Nishi S."/>
            <person name="Hori S."/>
            <person name="Arai W."/>
            <person name="Tsubouchi T."/>
            <person name="Morono Y."/>
            <person name="Uchiyama I."/>
            <person name="Ito T."/>
            <person name="Fujiyama A."/>
            <person name="Inagaki F."/>
            <person name="Takami H."/>
        </authorList>
    </citation>
    <scope>NUCLEOTIDE SEQUENCE</scope>
    <source>
        <strain evidence="2">Expedition CK06-06</strain>
    </source>
</reference>
<name>X1BW35_9ZZZZ</name>
<dbReference type="AlphaFoldDB" id="X1BW35"/>
<dbReference type="Gene3D" id="3.40.50.150">
    <property type="entry name" value="Vaccinia Virus protein VP39"/>
    <property type="match status" value="1"/>
</dbReference>
<accession>X1BW35</accession>
<feature type="domain" description="Methyltransferase type 11" evidence="1">
    <location>
        <begin position="7"/>
        <end position="78"/>
    </location>
</feature>
<gene>
    <name evidence="2" type="ORF">S01H4_32076</name>
</gene>
<dbReference type="EMBL" id="BART01016720">
    <property type="protein sequence ID" value="GAG85357.1"/>
    <property type="molecule type" value="Genomic_DNA"/>
</dbReference>
<dbReference type="InterPro" id="IPR029063">
    <property type="entry name" value="SAM-dependent_MTases_sf"/>
</dbReference>
<dbReference type="Pfam" id="PF08241">
    <property type="entry name" value="Methyltransf_11"/>
    <property type="match status" value="1"/>
</dbReference>
<protein>
    <recommendedName>
        <fullName evidence="1">Methyltransferase type 11 domain-containing protein</fullName>
    </recommendedName>
</protein>
<proteinExistence type="predicted"/>
<comment type="caution">
    <text evidence="2">The sequence shown here is derived from an EMBL/GenBank/DDBJ whole genome shotgun (WGS) entry which is preliminary data.</text>
</comment>